<dbReference type="EMBL" id="BMAU01021430">
    <property type="protein sequence ID" value="GFY35144.1"/>
    <property type="molecule type" value="Genomic_DNA"/>
</dbReference>
<organism evidence="2 3">
    <name type="scientific">Trichonephila clavipes</name>
    <name type="common">Golden silk orbweaver</name>
    <name type="synonym">Nephila clavipes</name>
    <dbReference type="NCBI Taxonomy" id="2585209"/>
    <lineage>
        <taxon>Eukaryota</taxon>
        <taxon>Metazoa</taxon>
        <taxon>Ecdysozoa</taxon>
        <taxon>Arthropoda</taxon>
        <taxon>Chelicerata</taxon>
        <taxon>Arachnida</taxon>
        <taxon>Araneae</taxon>
        <taxon>Araneomorphae</taxon>
        <taxon>Entelegynae</taxon>
        <taxon>Araneoidea</taxon>
        <taxon>Nephilidae</taxon>
        <taxon>Trichonephila</taxon>
    </lineage>
</organism>
<accession>A0A8X6WIX4</accession>
<comment type="caution">
    <text evidence="2">The sequence shown here is derived from an EMBL/GenBank/DDBJ whole genome shotgun (WGS) entry which is preliminary data.</text>
</comment>
<feature type="compositionally biased region" description="Basic and acidic residues" evidence="1">
    <location>
        <begin position="44"/>
        <end position="56"/>
    </location>
</feature>
<dbReference type="Proteomes" id="UP000887159">
    <property type="component" value="Unassembled WGS sequence"/>
</dbReference>
<name>A0A8X6WIX4_TRICX</name>
<feature type="region of interest" description="Disordered" evidence="1">
    <location>
        <begin position="35"/>
        <end position="56"/>
    </location>
</feature>
<proteinExistence type="predicted"/>
<evidence type="ECO:0000256" key="1">
    <source>
        <dbReference type="SAM" id="MobiDB-lite"/>
    </source>
</evidence>
<protein>
    <submittedName>
        <fullName evidence="2">Uncharacterized protein</fullName>
    </submittedName>
</protein>
<reference evidence="2" key="1">
    <citation type="submission" date="2020-08" db="EMBL/GenBank/DDBJ databases">
        <title>Multicomponent nature underlies the extraordinary mechanical properties of spider dragline silk.</title>
        <authorList>
            <person name="Kono N."/>
            <person name="Nakamura H."/>
            <person name="Mori M."/>
            <person name="Yoshida Y."/>
            <person name="Ohtoshi R."/>
            <person name="Malay A.D."/>
            <person name="Moran D.A.P."/>
            <person name="Tomita M."/>
            <person name="Numata K."/>
            <person name="Arakawa K."/>
        </authorList>
    </citation>
    <scope>NUCLEOTIDE SEQUENCE</scope>
</reference>
<gene>
    <name evidence="2" type="ORF">TNCV_5045191</name>
</gene>
<sequence length="83" mass="9285">MDFLSTILQKNLEGMYPLCMIFGYSGPGKALPQQNYGSTMYGSPDREDHSIHHTAGERSASTAEITVFFRYQSDTENCNKSIV</sequence>
<evidence type="ECO:0000313" key="3">
    <source>
        <dbReference type="Proteomes" id="UP000887159"/>
    </source>
</evidence>
<keyword evidence="3" id="KW-1185">Reference proteome</keyword>
<evidence type="ECO:0000313" key="2">
    <source>
        <dbReference type="EMBL" id="GFY35144.1"/>
    </source>
</evidence>
<dbReference type="AlphaFoldDB" id="A0A8X6WIX4"/>